<dbReference type="InterPro" id="IPR057008">
    <property type="entry name" value="SpoVR-like_C"/>
</dbReference>
<dbReference type="InterPro" id="IPR056174">
    <property type="entry name" value="SpoVR_N"/>
</dbReference>
<protein>
    <submittedName>
        <fullName evidence="3">Stage V sporulation protein R</fullName>
    </submittedName>
</protein>
<feature type="domain" description="SpoVR protein-like N-terminal" evidence="1">
    <location>
        <begin position="3"/>
        <end position="412"/>
    </location>
</feature>
<dbReference type="InterPro" id="IPR007390">
    <property type="entry name" value="Spore_V_R"/>
</dbReference>
<proteinExistence type="predicted"/>
<dbReference type="STRING" id="1798351.A2930_03875"/>
<evidence type="ECO:0000259" key="1">
    <source>
        <dbReference type="Pfam" id="PF04293"/>
    </source>
</evidence>
<evidence type="ECO:0000313" key="4">
    <source>
        <dbReference type="Proteomes" id="UP000178114"/>
    </source>
</evidence>
<organism evidence="3 4">
    <name type="scientific">Candidatus Giovannonibacteria bacterium RIFCSPLOWO2_01_FULL_45_34</name>
    <dbReference type="NCBI Taxonomy" id="1798351"/>
    <lineage>
        <taxon>Bacteria</taxon>
        <taxon>Candidatus Giovannoniibacteriota</taxon>
    </lineage>
</organism>
<comment type="caution">
    <text evidence="3">The sequence shown here is derived from an EMBL/GenBank/DDBJ whole genome shotgun (WGS) entry which is preliminary data.</text>
</comment>
<accession>A0A1F5X1I4</accession>
<reference evidence="3 4" key="1">
    <citation type="journal article" date="2016" name="Nat. Commun.">
        <title>Thousands of microbial genomes shed light on interconnected biogeochemical processes in an aquifer system.</title>
        <authorList>
            <person name="Anantharaman K."/>
            <person name="Brown C.T."/>
            <person name="Hug L.A."/>
            <person name="Sharon I."/>
            <person name="Castelle C.J."/>
            <person name="Probst A.J."/>
            <person name="Thomas B.C."/>
            <person name="Singh A."/>
            <person name="Wilkins M.J."/>
            <person name="Karaoz U."/>
            <person name="Brodie E.L."/>
            <person name="Williams K.H."/>
            <person name="Hubbard S.S."/>
            <person name="Banfield J.F."/>
        </authorList>
    </citation>
    <scope>NUCLEOTIDE SEQUENCE [LARGE SCALE GENOMIC DNA]</scope>
</reference>
<dbReference type="AlphaFoldDB" id="A0A1F5X1I4"/>
<gene>
    <name evidence="3" type="ORF">A2930_03875</name>
</gene>
<sequence>MDVNLEEIKKWNVPIERLARNYGLKTFKQEFEICDSEEMLSYMTYSGMPSHYPHWSYGKGFEKLKTLYDYGLSGLPYEMVINSDPCLAYLMRENSLALQILTMAHVYAHNDFFRNNDTLATTHANMTIERFKSHANRIRSYIADSSIGLDKVEAVLDAAHAVSLQCRRNLAIKEMSRKEQEQRALDNALPREDSFQNAHRRQEYIAPDLTRVPLVPTENLLIFIRDYNRDLQDWERDCFTIVHEQAQYFIPQIDTKIMNEGWASFWHKTILNTLNLPQDIHMEFLVRHTQVLCPTPGGLNPYFVGFGTWHDIVHRYDEAYIGKICEKHEEMYERNGGAGDLKKKTGLQKIFEVREWARDSSFLDNFLTEELVREFNLFEYQHRGNDMVVSEVASEDGWRKVKKTLVQNVGMGQTPVIKVEDANYNNNRILFLKHSHDGRDLQLEYAEKTLGYIKQLWGRGVCLETIVNGKATLCSVGDSNKLEISGI</sequence>
<dbReference type="Pfam" id="PF04293">
    <property type="entry name" value="SpoVR"/>
    <property type="match status" value="1"/>
</dbReference>
<evidence type="ECO:0000259" key="2">
    <source>
        <dbReference type="Pfam" id="PF24755"/>
    </source>
</evidence>
<dbReference type="PANTHER" id="PTHR30029:SF2">
    <property type="entry name" value="STAGE V SPORULATION PROTEIN R"/>
    <property type="match status" value="1"/>
</dbReference>
<dbReference type="Pfam" id="PF24755">
    <property type="entry name" value="SpoVR_C"/>
    <property type="match status" value="1"/>
</dbReference>
<name>A0A1F5X1I4_9BACT</name>
<feature type="domain" description="SpoVR-like C-terminal" evidence="2">
    <location>
        <begin position="415"/>
        <end position="466"/>
    </location>
</feature>
<dbReference type="Proteomes" id="UP000178114">
    <property type="component" value="Unassembled WGS sequence"/>
</dbReference>
<dbReference type="PANTHER" id="PTHR30029">
    <property type="entry name" value="STAGE V SPORULATION PROTEIN R"/>
    <property type="match status" value="1"/>
</dbReference>
<dbReference type="EMBL" id="MFID01000006">
    <property type="protein sequence ID" value="OGF81713.1"/>
    <property type="molecule type" value="Genomic_DNA"/>
</dbReference>
<evidence type="ECO:0000313" key="3">
    <source>
        <dbReference type="EMBL" id="OGF81713.1"/>
    </source>
</evidence>